<dbReference type="RefSeq" id="WP_197165883.1">
    <property type="nucleotide sequence ID" value="NZ_JADZGI010000003.1"/>
</dbReference>
<dbReference type="InterPro" id="IPR036005">
    <property type="entry name" value="Creatinase/aminopeptidase-like"/>
</dbReference>
<dbReference type="Proteomes" id="UP000617634">
    <property type="component" value="Unassembled WGS sequence"/>
</dbReference>
<dbReference type="EMBL" id="JADZGI010000003">
    <property type="protein sequence ID" value="MBH0114467.1"/>
    <property type="molecule type" value="Genomic_DNA"/>
</dbReference>
<evidence type="ECO:0000313" key="2">
    <source>
        <dbReference type="EMBL" id="MBH0114467.1"/>
    </source>
</evidence>
<keyword evidence="2" id="KW-0031">Aminopeptidase</keyword>
<name>A0A931HEQ2_9SPHN</name>
<keyword evidence="3" id="KW-1185">Reference proteome</keyword>
<keyword evidence="2" id="KW-0378">Hydrolase</keyword>
<dbReference type="GO" id="GO:0004177">
    <property type="term" value="F:aminopeptidase activity"/>
    <property type="evidence" value="ECO:0007669"/>
    <property type="project" value="UniProtKB-KW"/>
</dbReference>
<protein>
    <submittedName>
        <fullName evidence="2">Aminopeptidase P family protein</fullName>
    </submittedName>
</protein>
<proteinExistence type="predicted"/>
<accession>A0A931HEQ2</accession>
<dbReference type="CDD" id="cd01066">
    <property type="entry name" value="APP_MetAP"/>
    <property type="match status" value="1"/>
</dbReference>
<dbReference type="PROSITE" id="PS51318">
    <property type="entry name" value="TAT"/>
    <property type="match status" value="1"/>
</dbReference>
<organism evidence="2 3">
    <name type="scientific">Novosphingobium aureum</name>
    <dbReference type="NCBI Taxonomy" id="2792964"/>
    <lineage>
        <taxon>Bacteria</taxon>
        <taxon>Pseudomonadati</taxon>
        <taxon>Pseudomonadota</taxon>
        <taxon>Alphaproteobacteria</taxon>
        <taxon>Sphingomonadales</taxon>
        <taxon>Sphingomonadaceae</taxon>
        <taxon>Novosphingobium</taxon>
    </lineage>
</organism>
<reference evidence="2" key="1">
    <citation type="submission" date="2020-11" db="EMBL/GenBank/DDBJ databases">
        <title>Novosphingobium aureum sp. nov., a marine bacterium isolated from sediment of a salt flat.</title>
        <authorList>
            <person name="Yoo Y."/>
            <person name="Kim J.-J."/>
        </authorList>
    </citation>
    <scope>NUCLEOTIDE SEQUENCE</scope>
    <source>
        <strain evidence="2">YJ-S2-02</strain>
    </source>
</reference>
<dbReference type="SUPFAM" id="SSF55920">
    <property type="entry name" value="Creatinase/aminopeptidase"/>
    <property type="match status" value="1"/>
</dbReference>
<dbReference type="PANTHER" id="PTHR46112:SF2">
    <property type="entry name" value="XAA-PRO AMINOPEPTIDASE P-RELATED"/>
    <property type="match status" value="1"/>
</dbReference>
<dbReference type="InterPro" id="IPR006311">
    <property type="entry name" value="TAT_signal"/>
</dbReference>
<evidence type="ECO:0000313" key="3">
    <source>
        <dbReference type="Proteomes" id="UP000617634"/>
    </source>
</evidence>
<dbReference type="InterPro" id="IPR000994">
    <property type="entry name" value="Pept_M24"/>
</dbReference>
<gene>
    <name evidence="2" type="ORF">I5E68_16090</name>
</gene>
<dbReference type="InterPro" id="IPR050659">
    <property type="entry name" value="Peptidase_M24B"/>
</dbReference>
<comment type="caution">
    <text evidence="2">The sequence shown here is derived from an EMBL/GenBank/DDBJ whole genome shotgun (WGS) entry which is preliminary data.</text>
</comment>
<dbReference type="Gene3D" id="3.90.230.10">
    <property type="entry name" value="Creatinase/methionine aminopeptidase superfamily"/>
    <property type="match status" value="1"/>
</dbReference>
<dbReference type="Pfam" id="PF00557">
    <property type="entry name" value="Peptidase_M24"/>
    <property type="match status" value="1"/>
</dbReference>
<keyword evidence="2" id="KW-0645">Protease</keyword>
<dbReference type="AlphaFoldDB" id="A0A931HEQ2"/>
<evidence type="ECO:0000259" key="1">
    <source>
        <dbReference type="Pfam" id="PF00557"/>
    </source>
</evidence>
<feature type="domain" description="Peptidase M24" evidence="1">
    <location>
        <begin position="261"/>
        <end position="462"/>
    </location>
</feature>
<dbReference type="PANTHER" id="PTHR46112">
    <property type="entry name" value="AMINOPEPTIDASE"/>
    <property type="match status" value="1"/>
</dbReference>
<sequence length="478" mass="52324">MERRQFLGAAGLTAAAAITGTGAGASALAASAATAGGGEGGKVKTITPPERQVPMDVGPRIPMNKDRASAILKRYGVDGLISLQPYNTYYITNTVPVVVAFNTDVPAFGVFGGETQQSFYVGSNGSLWDRVRNDREVPDALTFTGPANARDYFNATPEQMKVEPKAFTGGYGIKPEGPYTAYEQMWKEQQETYNPNSAPSREWALVKAIREAGLEGKTIAVDDMRIAYMLQTIGYDKATIVPRGEDIFRAIRLIKSPYEIEMMRIAQTSTQQGVMAAARQLEAGMTYDDFRRAFNVECARQGTDPSFLLFGVAQGMLPDPTVREGKVYMIDSSAKFRQYMGDFARTLAVGEPPAEAMAKHKAQQAARSEAFDKIKPGVPFATIEKVARETWVKSGMPEHAIASCYIHSVGLQHDDQPKRLDSPYPMREDFILEKGMVLTLDLPWMEVGGSAGHNEDMILVTETGYELLNDPSEPLIVV</sequence>